<evidence type="ECO:0000313" key="3">
    <source>
        <dbReference type="Proteomes" id="UP001166674"/>
    </source>
</evidence>
<organism evidence="2 3">
    <name type="scientific">Sciurus carolinensis</name>
    <name type="common">Eastern gray squirrel</name>
    <dbReference type="NCBI Taxonomy" id="30640"/>
    <lineage>
        <taxon>Eukaryota</taxon>
        <taxon>Metazoa</taxon>
        <taxon>Chordata</taxon>
        <taxon>Craniata</taxon>
        <taxon>Vertebrata</taxon>
        <taxon>Euteleostomi</taxon>
        <taxon>Mammalia</taxon>
        <taxon>Eutheria</taxon>
        <taxon>Euarchontoglires</taxon>
        <taxon>Glires</taxon>
        <taxon>Rodentia</taxon>
        <taxon>Sciuromorpha</taxon>
        <taxon>Sciuridae</taxon>
        <taxon>Sciurinae</taxon>
        <taxon>Sciurini</taxon>
        <taxon>Sciurus</taxon>
    </lineage>
</organism>
<keyword evidence="2" id="KW-0540">Nuclease</keyword>
<dbReference type="Proteomes" id="UP001166674">
    <property type="component" value="Unassembled WGS sequence"/>
</dbReference>
<evidence type="ECO:0000256" key="1">
    <source>
        <dbReference type="SAM" id="MobiDB-lite"/>
    </source>
</evidence>
<proteinExistence type="predicted"/>
<reference evidence="2" key="1">
    <citation type="submission" date="2020-03" db="EMBL/GenBank/DDBJ databases">
        <title>Studies in the Genomics of Life Span.</title>
        <authorList>
            <person name="Glass D."/>
        </authorList>
    </citation>
    <scope>NUCLEOTIDE SEQUENCE</scope>
    <source>
        <strain evidence="2">SUZIE</strain>
        <tissue evidence="2">Muscle</tissue>
    </source>
</reference>
<dbReference type="EMBL" id="JAATJV010224422">
    <property type="protein sequence ID" value="MBZ3874317.1"/>
    <property type="molecule type" value="Genomic_DNA"/>
</dbReference>
<name>A0AA41MM71_SCICA</name>
<feature type="region of interest" description="Disordered" evidence="1">
    <location>
        <begin position="1"/>
        <end position="34"/>
    </location>
</feature>
<keyword evidence="3" id="KW-1185">Reference proteome</keyword>
<feature type="region of interest" description="Disordered" evidence="1">
    <location>
        <begin position="71"/>
        <end position="91"/>
    </location>
</feature>
<keyword evidence="2" id="KW-0269">Exonuclease</keyword>
<gene>
    <name evidence="2" type="ORF">SUZIE_127335</name>
</gene>
<protein>
    <submittedName>
        <fullName evidence="2">DIS3-like exonuclease 2</fullName>
    </submittedName>
</protein>
<evidence type="ECO:0000313" key="2">
    <source>
        <dbReference type="EMBL" id="MBZ3874317.1"/>
    </source>
</evidence>
<dbReference type="AlphaFoldDB" id="A0AA41MM71"/>
<comment type="caution">
    <text evidence="2">The sequence shown here is derived from an EMBL/GenBank/DDBJ whole genome shotgun (WGS) entry which is preliminary data.</text>
</comment>
<accession>A0AA41MM71</accession>
<dbReference type="GO" id="GO:0004527">
    <property type="term" value="F:exonuclease activity"/>
    <property type="evidence" value="ECO:0007669"/>
    <property type="project" value="UniProtKB-KW"/>
</dbReference>
<keyword evidence="2" id="KW-0378">Hydrolase</keyword>
<sequence>MEAGTSHGHLCRAVATPEAARPSSFDPGPPEPSPGITEVITVFSLVEVVLQAEAAVLKYSAILKQPGPEGSLALEVEDEEQEQESHGALED</sequence>